<organism evidence="4">
    <name type="scientific">marine sediment metagenome</name>
    <dbReference type="NCBI Taxonomy" id="412755"/>
    <lineage>
        <taxon>unclassified sequences</taxon>
        <taxon>metagenomes</taxon>
        <taxon>ecological metagenomes</taxon>
    </lineage>
</organism>
<comment type="caution">
    <text evidence="4">The sequence shown here is derived from an EMBL/GenBank/DDBJ whole genome shotgun (WGS) entry which is preliminary data.</text>
</comment>
<dbReference type="GO" id="GO:0004803">
    <property type="term" value="F:transposase activity"/>
    <property type="evidence" value="ECO:0007669"/>
    <property type="project" value="InterPro"/>
</dbReference>
<dbReference type="GO" id="GO:0006313">
    <property type="term" value="P:DNA transposition"/>
    <property type="evidence" value="ECO:0007669"/>
    <property type="project" value="InterPro"/>
</dbReference>
<feature type="region of interest" description="Disordered" evidence="2">
    <location>
        <begin position="1"/>
        <end position="25"/>
    </location>
</feature>
<dbReference type="AlphaFoldDB" id="A0A0F9I635"/>
<keyword evidence="1" id="KW-0175">Coiled coil</keyword>
<dbReference type="EMBL" id="LAZR01022145">
    <property type="protein sequence ID" value="KKL82887.1"/>
    <property type="molecule type" value="Genomic_DNA"/>
</dbReference>
<accession>A0A0F9I635</accession>
<feature type="domain" description="Transposase IS116/IS110/IS902 C-terminal" evidence="3">
    <location>
        <begin position="105"/>
        <end position="147"/>
    </location>
</feature>
<protein>
    <recommendedName>
        <fullName evidence="3">Transposase IS116/IS110/IS902 C-terminal domain-containing protein</fullName>
    </recommendedName>
</protein>
<evidence type="ECO:0000256" key="2">
    <source>
        <dbReference type="SAM" id="MobiDB-lite"/>
    </source>
</evidence>
<dbReference type="GO" id="GO:0003677">
    <property type="term" value="F:DNA binding"/>
    <property type="evidence" value="ECO:0007669"/>
    <property type="project" value="InterPro"/>
</dbReference>
<dbReference type="InterPro" id="IPR003346">
    <property type="entry name" value="Transposase_20"/>
</dbReference>
<name>A0A0F9I635_9ZZZZ</name>
<gene>
    <name evidence="4" type="ORF">LCGC14_1980250</name>
</gene>
<reference evidence="4" key="1">
    <citation type="journal article" date="2015" name="Nature">
        <title>Complex archaea that bridge the gap between prokaryotes and eukaryotes.</title>
        <authorList>
            <person name="Spang A."/>
            <person name="Saw J.H."/>
            <person name="Jorgensen S.L."/>
            <person name="Zaremba-Niedzwiedzka K."/>
            <person name="Martijn J."/>
            <person name="Lind A.E."/>
            <person name="van Eijk R."/>
            <person name="Schleper C."/>
            <person name="Guy L."/>
            <person name="Ettema T.J."/>
        </authorList>
    </citation>
    <scope>NUCLEOTIDE SEQUENCE</scope>
</reference>
<sequence>MTEEQKQSQKLRREAKTAKRTPEQDRAALRRKVKIFYDLQRLRIQTAGRTLDRATEIELHEVDIAILDNRAKDLNRAEKEALKDVEAHLKTMPAFINILADKTRFKGIGPTLAGVILSEVDITRAPTISALWRYAGLAPIPCRRCKLCKDSLVKKGDAYKHEYKRKKKCTLDIFLRVFISSTRWVCIFKSVSHR</sequence>
<evidence type="ECO:0000256" key="1">
    <source>
        <dbReference type="SAM" id="Coils"/>
    </source>
</evidence>
<dbReference type="Pfam" id="PF02371">
    <property type="entry name" value="Transposase_20"/>
    <property type="match status" value="1"/>
</dbReference>
<evidence type="ECO:0000259" key="3">
    <source>
        <dbReference type="Pfam" id="PF02371"/>
    </source>
</evidence>
<evidence type="ECO:0000313" key="4">
    <source>
        <dbReference type="EMBL" id="KKL82887.1"/>
    </source>
</evidence>
<feature type="coiled-coil region" evidence="1">
    <location>
        <begin position="57"/>
        <end position="84"/>
    </location>
</feature>
<proteinExistence type="predicted"/>